<organism evidence="3 4">
    <name type="scientific">Perkinsus olseni</name>
    <name type="common">Perkinsus atlanticus</name>
    <dbReference type="NCBI Taxonomy" id="32597"/>
    <lineage>
        <taxon>Eukaryota</taxon>
        <taxon>Sar</taxon>
        <taxon>Alveolata</taxon>
        <taxon>Perkinsozoa</taxon>
        <taxon>Perkinsea</taxon>
        <taxon>Perkinsida</taxon>
        <taxon>Perkinsidae</taxon>
        <taxon>Perkinsus</taxon>
    </lineage>
</organism>
<sequence length="106" mass="11069">MKFLSFVTLLLSISVGSAIQDDDAEATGNGGGDIDDGGHTHTIADYPSGCCDGPGPAQGHNFQFLDETAVCFYIRKGLNSNGRFQESAGVIFSTNAPGRVGEKAQK</sequence>
<evidence type="ECO:0000256" key="1">
    <source>
        <dbReference type="SAM" id="SignalP"/>
    </source>
</evidence>
<dbReference type="Proteomes" id="UP000574390">
    <property type="component" value="Unassembled WGS sequence"/>
</dbReference>
<evidence type="ECO:0000313" key="2">
    <source>
        <dbReference type="EMBL" id="KAF4730606.1"/>
    </source>
</evidence>
<keyword evidence="4" id="KW-1185">Reference proteome</keyword>
<protein>
    <submittedName>
        <fullName evidence="3">Uncharacterized protein</fullName>
    </submittedName>
</protein>
<evidence type="ECO:0000313" key="5">
    <source>
        <dbReference type="Proteomes" id="UP000574390"/>
    </source>
</evidence>
<evidence type="ECO:0000313" key="3">
    <source>
        <dbReference type="EMBL" id="KAF4756926.1"/>
    </source>
</evidence>
<dbReference type="AlphaFoldDB" id="A0A7J6UIP5"/>
<proteinExistence type="predicted"/>
<feature type="chain" id="PRO_5036205873" evidence="1">
    <location>
        <begin position="19"/>
        <end position="106"/>
    </location>
</feature>
<name>A0A7J6UIP5_PEROL</name>
<dbReference type="Proteomes" id="UP000553632">
    <property type="component" value="Unassembled WGS sequence"/>
</dbReference>
<accession>A0A7J6UIP5</accession>
<dbReference type="EMBL" id="JABANM010015716">
    <property type="protein sequence ID" value="KAF4730606.1"/>
    <property type="molecule type" value="Genomic_DNA"/>
</dbReference>
<gene>
    <name evidence="2" type="ORF">FOZ62_010299</name>
    <name evidence="3" type="ORF">FOZ63_027397</name>
</gene>
<reference evidence="4 5" key="1">
    <citation type="submission" date="2020-04" db="EMBL/GenBank/DDBJ databases">
        <title>Perkinsus olseni comparative genomics.</title>
        <authorList>
            <person name="Bogema D.R."/>
        </authorList>
    </citation>
    <scope>NUCLEOTIDE SEQUENCE [LARGE SCALE GENOMIC DNA]</scope>
    <source>
        <strain evidence="2">ATCC PRA-205</strain>
        <strain evidence="3 4">ATCC PRA-207</strain>
    </source>
</reference>
<evidence type="ECO:0000313" key="4">
    <source>
        <dbReference type="Proteomes" id="UP000553632"/>
    </source>
</evidence>
<feature type="signal peptide" evidence="1">
    <location>
        <begin position="1"/>
        <end position="18"/>
    </location>
</feature>
<comment type="caution">
    <text evidence="3">The sequence shown here is derived from an EMBL/GenBank/DDBJ whole genome shotgun (WGS) entry which is preliminary data.</text>
</comment>
<dbReference type="EMBL" id="JABANO010003278">
    <property type="protein sequence ID" value="KAF4756926.1"/>
    <property type="molecule type" value="Genomic_DNA"/>
</dbReference>
<keyword evidence="1" id="KW-0732">Signal</keyword>